<feature type="region of interest" description="Disordered" evidence="1">
    <location>
        <begin position="30"/>
        <end position="50"/>
    </location>
</feature>
<gene>
    <name evidence="3" type="ORF">DCCM_4474</name>
</gene>
<reference evidence="4" key="1">
    <citation type="submission" date="2018-02" db="EMBL/GenBank/DDBJ databases">
        <title>Genome sequence of Desulfocucumis palustris strain NAW-5.</title>
        <authorList>
            <person name="Watanabe M."/>
            <person name="Kojima H."/>
            <person name="Fukui M."/>
        </authorList>
    </citation>
    <scope>NUCLEOTIDE SEQUENCE [LARGE SCALE GENOMIC DNA]</scope>
    <source>
        <strain evidence="4">NAW-5</strain>
    </source>
</reference>
<keyword evidence="2" id="KW-0732">Signal</keyword>
<protein>
    <submittedName>
        <fullName evidence="3">Uncharacterized protein</fullName>
    </submittedName>
</protein>
<name>A0A2L2XN26_9FIRM</name>
<evidence type="ECO:0000256" key="2">
    <source>
        <dbReference type="SAM" id="SignalP"/>
    </source>
</evidence>
<dbReference type="Proteomes" id="UP000239549">
    <property type="component" value="Unassembled WGS sequence"/>
</dbReference>
<evidence type="ECO:0000313" key="3">
    <source>
        <dbReference type="EMBL" id="GBF35351.1"/>
    </source>
</evidence>
<keyword evidence="4" id="KW-1185">Reference proteome</keyword>
<organism evidence="3 4">
    <name type="scientific">Desulfocucumis palustris</name>
    <dbReference type="NCBI Taxonomy" id="1898651"/>
    <lineage>
        <taxon>Bacteria</taxon>
        <taxon>Bacillati</taxon>
        <taxon>Bacillota</taxon>
        <taxon>Clostridia</taxon>
        <taxon>Eubacteriales</taxon>
        <taxon>Desulfocucumaceae</taxon>
        <taxon>Desulfocucumis</taxon>
    </lineage>
</organism>
<sequence length="50" mass="5388">MNFRGIRLKGKLLFAVPLCLLLGCPGAAAGRTNQAAKTDEASGWSKRNRE</sequence>
<feature type="chain" id="PRO_5039647681" evidence="2">
    <location>
        <begin position="30"/>
        <end position="50"/>
    </location>
</feature>
<evidence type="ECO:0000256" key="1">
    <source>
        <dbReference type="SAM" id="MobiDB-lite"/>
    </source>
</evidence>
<dbReference type="EMBL" id="BFAV01000159">
    <property type="protein sequence ID" value="GBF35351.1"/>
    <property type="molecule type" value="Genomic_DNA"/>
</dbReference>
<feature type="signal peptide" evidence="2">
    <location>
        <begin position="1"/>
        <end position="29"/>
    </location>
</feature>
<dbReference type="PROSITE" id="PS51257">
    <property type="entry name" value="PROKAR_LIPOPROTEIN"/>
    <property type="match status" value="1"/>
</dbReference>
<proteinExistence type="predicted"/>
<dbReference type="RefSeq" id="WP_165792215.1">
    <property type="nucleotide sequence ID" value="NZ_BFAV01000159.1"/>
</dbReference>
<evidence type="ECO:0000313" key="4">
    <source>
        <dbReference type="Proteomes" id="UP000239549"/>
    </source>
</evidence>
<accession>A0A2L2XN26</accession>
<comment type="caution">
    <text evidence="3">The sequence shown here is derived from an EMBL/GenBank/DDBJ whole genome shotgun (WGS) entry which is preliminary data.</text>
</comment>
<dbReference type="AlphaFoldDB" id="A0A2L2XN26"/>